<dbReference type="InterPro" id="IPR056889">
    <property type="entry name" value="NET2A-D/KIP1-like_C"/>
</dbReference>
<dbReference type="EMBL" id="KB870806">
    <property type="protein sequence ID" value="EOA34779.1"/>
    <property type="molecule type" value="Genomic_DNA"/>
</dbReference>
<keyword evidence="1 2" id="KW-0175">Coiled coil</keyword>
<accession>R0HY25</accession>
<dbReference type="PANTHER" id="PTHR31631:SF18">
    <property type="entry name" value="PROTEIN NETWORKED 2A"/>
    <property type="match status" value="1"/>
</dbReference>
<gene>
    <name evidence="5" type="ORF">CARUB_v10022360mg</name>
</gene>
<dbReference type="Pfam" id="PF24918">
    <property type="entry name" value="NET2A_C"/>
    <property type="match status" value="1"/>
</dbReference>
<feature type="region of interest" description="Disordered" evidence="3">
    <location>
        <begin position="1152"/>
        <end position="1172"/>
    </location>
</feature>
<evidence type="ECO:0000259" key="4">
    <source>
        <dbReference type="PROSITE" id="PS51774"/>
    </source>
</evidence>
<dbReference type="PROSITE" id="PS51774">
    <property type="entry name" value="NAB"/>
    <property type="match status" value="1"/>
</dbReference>
<dbReference type="STRING" id="81985.R0HY25"/>
<evidence type="ECO:0000256" key="1">
    <source>
        <dbReference type="ARBA" id="ARBA00023054"/>
    </source>
</evidence>
<dbReference type="InterPro" id="IPR011684">
    <property type="entry name" value="NAB"/>
</dbReference>
<feature type="region of interest" description="Disordered" evidence="3">
    <location>
        <begin position="1"/>
        <end position="60"/>
    </location>
</feature>
<evidence type="ECO:0000313" key="6">
    <source>
        <dbReference type="Proteomes" id="UP000029121"/>
    </source>
</evidence>
<feature type="coiled-coil region" evidence="2">
    <location>
        <begin position="999"/>
        <end position="1026"/>
    </location>
</feature>
<dbReference type="GO" id="GO:0016020">
    <property type="term" value="C:membrane"/>
    <property type="evidence" value="ECO:0007669"/>
    <property type="project" value="UniProtKB-ARBA"/>
</dbReference>
<feature type="region of interest" description="Disordered" evidence="3">
    <location>
        <begin position="753"/>
        <end position="789"/>
    </location>
</feature>
<feature type="region of interest" description="Disordered" evidence="3">
    <location>
        <begin position="587"/>
        <end position="607"/>
    </location>
</feature>
<protein>
    <recommendedName>
        <fullName evidence="4">NAB domain-containing protein</fullName>
    </recommendedName>
</protein>
<dbReference type="Proteomes" id="UP000029121">
    <property type="component" value="Unassembled WGS sequence"/>
</dbReference>
<keyword evidence="6" id="KW-1185">Reference proteome</keyword>
<dbReference type="Pfam" id="PF25014">
    <property type="entry name" value="NET2A"/>
    <property type="match status" value="1"/>
</dbReference>
<dbReference type="GO" id="GO:0003779">
    <property type="term" value="F:actin binding"/>
    <property type="evidence" value="ECO:0007669"/>
    <property type="project" value="InterPro"/>
</dbReference>
<dbReference type="InterPro" id="IPR056888">
    <property type="entry name" value="NET2A-D/KIP1-like_dom"/>
</dbReference>
<feature type="coiled-coil region" evidence="2">
    <location>
        <begin position="528"/>
        <end position="576"/>
    </location>
</feature>
<dbReference type="Pfam" id="PF09133">
    <property type="entry name" value="SANTA"/>
    <property type="match status" value="1"/>
</dbReference>
<dbReference type="PANTHER" id="PTHR31631">
    <property type="entry name" value="PROTEIN NETWORKED 2D"/>
    <property type="match status" value="1"/>
</dbReference>
<name>R0HY25_9BRAS</name>
<dbReference type="Pfam" id="PF07765">
    <property type="entry name" value="KIP1"/>
    <property type="match status" value="1"/>
</dbReference>
<dbReference type="AlphaFoldDB" id="R0HY25"/>
<feature type="compositionally biased region" description="Low complexity" evidence="3">
    <location>
        <begin position="1190"/>
        <end position="1203"/>
    </location>
</feature>
<feature type="region of interest" description="Disordered" evidence="3">
    <location>
        <begin position="250"/>
        <end position="270"/>
    </location>
</feature>
<evidence type="ECO:0000313" key="5">
    <source>
        <dbReference type="EMBL" id="EOA34779.1"/>
    </source>
</evidence>
<feature type="compositionally biased region" description="Polar residues" evidence="3">
    <location>
        <begin position="916"/>
        <end position="934"/>
    </location>
</feature>
<dbReference type="eggNOG" id="ENOG502QQVH">
    <property type="taxonomic scope" value="Eukaryota"/>
</dbReference>
<dbReference type="InterPro" id="IPR015216">
    <property type="entry name" value="SANTA"/>
</dbReference>
<reference evidence="6" key="1">
    <citation type="journal article" date="2013" name="Nat. Genet.">
        <title>The Capsella rubella genome and the genomic consequences of rapid mating system evolution.</title>
        <authorList>
            <person name="Slotte T."/>
            <person name="Hazzouri K.M."/>
            <person name="Agren J.A."/>
            <person name="Koenig D."/>
            <person name="Maumus F."/>
            <person name="Guo Y.L."/>
            <person name="Steige K."/>
            <person name="Platts A.E."/>
            <person name="Escobar J.S."/>
            <person name="Newman L.K."/>
            <person name="Wang W."/>
            <person name="Mandakova T."/>
            <person name="Vello E."/>
            <person name="Smith L.M."/>
            <person name="Henz S.R."/>
            <person name="Steffen J."/>
            <person name="Takuno S."/>
            <person name="Brandvain Y."/>
            <person name="Coop G."/>
            <person name="Andolfatto P."/>
            <person name="Hu T.T."/>
            <person name="Blanchette M."/>
            <person name="Clark R.M."/>
            <person name="Quesneville H."/>
            <person name="Nordborg M."/>
            <person name="Gaut B.S."/>
            <person name="Lysak M.A."/>
            <person name="Jenkins J."/>
            <person name="Grimwood J."/>
            <person name="Chapman J."/>
            <person name="Prochnik S."/>
            <person name="Shu S."/>
            <person name="Rokhsar D."/>
            <person name="Schmutz J."/>
            <person name="Weigel D."/>
            <person name="Wright S.I."/>
        </authorList>
    </citation>
    <scope>NUCLEOTIDE SEQUENCE [LARGE SCALE GENOMIC DNA]</scope>
    <source>
        <strain evidence="6">cv. Monte Gargano</strain>
    </source>
</reference>
<feature type="compositionally biased region" description="Polar residues" evidence="3">
    <location>
        <begin position="1152"/>
        <end position="1168"/>
    </location>
</feature>
<feature type="domain" description="NAB" evidence="4">
    <location>
        <begin position="276"/>
        <end position="357"/>
    </location>
</feature>
<feature type="region of interest" description="Disordered" evidence="3">
    <location>
        <begin position="891"/>
        <end position="954"/>
    </location>
</feature>
<organism evidence="5 6">
    <name type="scientific">Capsella rubella</name>
    <dbReference type="NCBI Taxonomy" id="81985"/>
    <lineage>
        <taxon>Eukaryota</taxon>
        <taxon>Viridiplantae</taxon>
        <taxon>Streptophyta</taxon>
        <taxon>Embryophyta</taxon>
        <taxon>Tracheophyta</taxon>
        <taxon>Spermatophyta</taxon>
        <taxon>Magnoliopsida</taxon>
        <taxon>eudicotyledons</taxon>
        <taxon>Gunneridae</taxon>
        <taxon>Pentapetalae</taxon>
        <taxon>rosids</taxon>
        <taxon>malvids</taxon>
        <taxon>Brassicales</taxon>
        <taxon>Brassicaceae</taxon>
        <taxon>Camelineae</taxon>
        <taxon>Capsella</taxon>
    </lineage>
</organism>
<proteinExistence type="predicted"/>
<evidence type="ECO:0000256" key="2">
    <source>
        <dbReference type="SAM" id="Coils"/>
    </source>
</evidence>
<sequence>MTKTTAKSKSQSLSAPRSSPPRTRSKTLPESSNPSPRTHPKPKRNFSPLPRTPFSLGAITPIGTRKDVTLSDWWLTRKGKEKKKGSLCITGFESSKHGSEMRLFSSGTIVKRHNSITLEAIDGITISISGFINRSRSLQNGISNEVCNRFLLGFPYNYEEEEEMKNDDFSVSFDDIPVNRLHDLSFVKGCLKNKILDDVVGSLKDLVCSESDKSCEKSRVVVVDDDDDESLVSSVVVGVKTRAMRRREEEYESSIGKRAKKRRQGRRRRQERCCREQRAMRIHGGGQATYVRSNLNGSNTIFRVEYTLKIIDEDGDTFAKRAEMYYRKRPEIVNFVEEAFRSYRALAERYDHLSRELQSANRTIATAFPEHVQFPLEDDSDETEDYLRKPPKHLHLIPKGSNIPEVPDIPMKKDFRSQSMMLSRKGPAGLKRTVSSALAKREAAIVSSGLSKEEGLEEIDKLQKGILALQTEKEFVRSSYEQSYERYWDLENEVTEMQKRVCNLQDEFGLGAAIDDSDARTLMASTALSSCKDTLAKLEERQKQSVEEAETEKERIKTAKERFDALRNKFEKSESDYHDEVIKTEVEEEEEGDVVQESSYESEREESNENFTVVKLVEKIDDLVHRVVSLETNASSHTALVKTLRSETDDLHEHIRGLEEDKASLVSDSTDMKKRITVLEDELRNVRKLFQKVEDQNKNLQNQFKVANRTAEDLSGKLQDVKMDEDVEGAGIFQELPVVSGSEDSRDDLKSILRETETSSLEERKKDATVVRESEDGERSQEEKSEMKDALALSETASTCFGTETEDLVTEDEDEETPNWRQLLPDGMEDREKVLLDEYTSVLRDYREVKRKLGDVEKKNREGFFELALQLRELKNAVAYKDVEIQSLRHKLDSPGKDSPHQVEGNNQLEHDQGQRESVSISPTSNFSVSTTPHHQGGDVKRTPGRTKPNEVRVKFADVDDSPRTKIPTVEDKIRADIDSVLEENLEFWLRFSTSVHQIQKYQTTVQDLKSELSKLRIESKQQLESPRSSSNPAVASEAKPIYRHLREIRTELQLWLENSAVLKDELQGRYASLANIQEEIARVTAQSGGSKVSDSEISGYQAAKFHGEILNMKQENKRVSTELQSGLDRVRAMKTEVERILTKLEEDLGITSATEARTTPSKSSSSGRPRIPLRSFLFGVKLKKHRQQKQSSSSLFSCVSPSPGLQKQSSYIRSPGKLPE</sequence>
<evidence type="ECO:0000256" key="3">
    <source>
        <dbReference type="SAM" id="MobiDB-lite"/>
    </source>
</evidence>
<feature type="compositionally biased region" description="Basic residues" evidence="3">
    <location>
        <begin position="257"/>
        <end position="270"/>
    </location>
</feature>
<feature type="compositionally biased region" description="Low complexity" evidence="3">
    <location>
        <begin position="7"/>
        <end position="22"/>
    </location>
</feature>
<feature type="coiled-coil region" evidence="2">
    <location>
        <begin position="641"/>
        <end position="717"/>
    </location>
</feature>
<feature type="region of interest" description="Disordered" evidence="3">
    <location>
        <begin position="1186"/>
        <end position="1221"/>
    </location>
</feature>
<feature type="compositionally biased region" description="Basic and acidic residues" evidence="3">
    <location>
        <begin position="891"/>
        <end position="901"/>
    </location>
</feature>
<feature type="compositionally biased region" description="Polar residues" evidence="3">
    <location>
        <begin position="1204"/>
        <end position="1213"/>
    </location>
</feature>
<feature type="compositionally biased region" description="Basic and acidic residues" evidence="3">
    <location>
        <begin position="936"/>
        <end position="954"/>
    </location>
</feature>
<feature type="coiled-coil region" evidence="2">
    <location>
        <begin position="336"/>
        <end position="363"/>
    </location>
</feature>